<gene>
    <name evidence="2" type="ORF">CPLU01_09641</name>
</gene>
<evidence type="ECO:0000313" key="3">
    <source>
        <dbReference type="Proteomes" id="UP000654918"/>
    </source>
</evidence>
<keyword evidence="3" id="KW-1185">Reference proteome</keyword>
<feature type="region of interest" description="Disordered" evidence="1">
    <location>
        <begin position="127"/>
        <end position="150"/>
    </location>
</feature>
<evidence type="ECO:0000313" key="2">
    <source>
        <dbReference type="EMBL" id="KAF6826445.1"/>
    </source>
</evidence>
<feature type="region of interest" description="Disordered" evidence="1">
    <location>
        <begin position="33"/>
        <end position="56"/>
    </location>
</feature>
<comment type="caution">
    <text evidence="2">The sequence shown here is derived from an EMBL/GenBank/DDBJ whole genome shotgun (WGS) entry which is preliminary data.</text>
</comment>
<evidence type="ECO:0000256" key="1">
    <source>
        <dbReference type="SAM" id="MobiDB-lite"/>
    </source>
</evidence>
<accession>A0A8H6NBG8</accession>
<dbReference type="EMBL" id="WIGO01000154">
    <property type="protein sequence ID" value="KAF6826445.1"/>
    <property type="molecule type" value="Genomic_DNA"/>
</dbReference>
<reference evidence="2" key="1">
    <citation type="journal article" date="2020" name="Phytopathology">
        <title>Genome Sequence Resources of Colletotrichum truncatum, C. plurivorum, C. musicola, and C. sojae: Four Species Pathogenic to Soybean (Glycine max).</title>
        <authorList>
            <person name="Rogerio F."/>
            <person name="Boufleur T.R."/>
            <person name="Ciampi-Guillardi M."/>
            <person name="Sukno S.A."/>
            <person name="Thon M.R."/>
            <person name="Massola Junior N.S."/>
            <person name="Baroncelli R."/>
        </authorList>
    </citation>
    <scope>NUCLEOTIDE SEQUENCE</scope>
    <source>
        <strain evidence="2">LFN00145</strain>
    </source>
</reference>
<protein>
    <submittedName>
        <fullName evidence="2">Uncharacterized protein</fullName>
    </submittedName>
</protein>
<feature type="compositionally biased region" description="Polar residues" evidence="1">
    <location>
        <begin position="45"/>
        <end position="56"/>
    </location>
</feature>
<name>A0A8H6NBG8_9PEZI</name>
<sequence length="150" mass="16292">MVRLAWEQQAPYYQWQRMGGGLFVAARLPIPTTSTSSNRERTASIPRSTPSLIPLGTPNQTLGSPLANNILEAGLGSATSLSHHHSASPCFAAHHARFATIHYNRSSPIPFLRLLLTSSAMAVKGNNMEDGGGTIRAGGDKYQKRRRQKP</sequence>
<dbReference type="Proteomes" id="UP000654918">
    <property type="component" value="Unassembled WGS sequence"/>
</dbReference>
<dbReference type="AlphaFoldDB" id="A0A8H6NBG8"/>
<proteinExistence type="predicted"/>
<organism evidence="2 3">
    <name type="scientific">Colletotrichum plurivorum</name>
    <dbReference type="NCBI Taxonomy" id="2175906"/>
    <lineage>
        <taxon>Eukaryota</taxon>
        <taxon>Fungi</taxon>
        <taxon>Dikarya</taxon>
        <taxon>Ascomycota</taxon>
        <taxon>Pezizomycotina</taxon>
        <taxon>Sordariomycetes</taxon>
        <taxon>Hypocreomycetidae</taxon>
        <taxon>Glomerellales</taxon>
        <taxon>Glomerellaceae</taxon>
        <taxon>Colletotrichum</taxon>
        <taxon>Colletotrichum orchidearum species complex</taxon>
    </lineage>
</organism>